<proteinExistence type="predicted"/>
<dbReference type="EMBL" id="HBUF01587650">
    <property type="protein sequence ID" value="CAG6772357.1"/>
    <property type="molecule type" value="Transcribed_RNA"/>
</dbReference>
<organism evidence="1">
    <name type="scientific">Cacopsylla melanoneura</name>
    <dbReference type="NCBI Taxonomy" id="428564"/>
    <lineage>
        <taxon>Eukaryota</taxon>
        <taxon>Metazoa</taxon>
        <taxon>Ecdysozoa</taxon>
        <taxon>Arthropoda</taxon>
        <taxon>Hexapoda</taxon>
        <taxon>Insecta</taxon>
        <taxon>Pterygota</taxon>
        <taxon>Neoptera</taxon>
        <taxon>Paraneoptera</taxon>
        <taxon>Hemiptera</taxon>
        <taxon>Sternorrhyncha</taxon>
        <taxon>Psylloidea</taxon>
        <taxon>Psyllidae</taxon>
        <taxon>Psyllinae</taxon>
        <taxon>Cacopsylla</taxon>
    </lineage>
</organism>
<dbReference type="EMBL" id="HBUF01328613">
    <property type="protein sequence ID" value="CAG6696429.1"/>
    <property type="molecule type" value="Transcribed_RNA"/>
</dbReference>
<dbReference type="EMBL" id="HBUF01140928">
    <property type="protein sequence ID" value="CAG6646292.1"/>
    <property type="molecule type" value="Transcribed_RNA"/>
</dbReference>
<dbReference type="AlphaFoldDB" id="A0A8D8U1G1"/>
<dbReference type="EMBL" id="HBUF01338781">
    <property type="protein sequence ID" value="CAG6698791.1"/>
    <property type="molecule type" value="Transcribed_RNA"/>
</dbReference>
<dbReference type="EMBL" id="HBUF01328616">
    <property type="protein sequence ID" value="CAG6696438.1"/>
    <property type="molecule type" value="Transcribed_RNA"/>
</dbReference>
<dbReference type="EMBL" id="HBUF01587648">
    <property type="protein sequence ID" value="CAG6772353.1"/>
    <property type="molecule type" value="Transcribed_RNA"/>
</dbReference>
<evidence type="ECO:0000313" key="1">
    <source>
        <dbReference type="EMBL" id="CAG6698785.1"/>
    </source>
</evidence>
<dbReference type="EMBL" id="HBUF01328614">
    <property type="protein sequence ID" value="CAG6696432.1"/>
    <property type="molecule type" value="Transcribed_RNA"/>
</dbReference>
<dbReference type="EMBL" id="HBUF01338780">
    <property type="protein sequence ID" value="CAG6698785.1"/>
    <property type="molecule type" value="Transcribed_RNA"/>
</dbReference>
<sequence length="122" mass="13476">MPKVRNFLTPITFCSSASHTQNCLLVGSYRFFSLMYAQILLTTSCRGITSDPTIAANSGDSEQSLPKPVFFLAPPAFFFFFPQSSSESESEPPFFPLPFPFLADPFADFFFLGAAFFLLAGL</sequence>
<dbReference type="EMBL" id="HBUF01328615">
    <property type="protein sequence ID" value="CAG6696435.1"/>
    <property type="molecule type" value="Transcribed_RNA"/>
</dbReference>
<dbReference type="EMBL" id="HBUF01338789">
    <property type="protein sequence ID" value="CAG6698808.1"/>
    <property type="molecule type" value="Transcribed_RNA"/>
</dbReference>
<reference evidence="1" key="1">
    <citation type="submission" date="2021-05" db="EMBL/GenBank/DDBJ databases">
        <authorList>
            <person name="Alioto T."/>
            <person name="Alioto T."/>
            <person name="Gomez Garrido J."/>
        </authorList>
    </citation>
    <scope>NUCLEOTIDE SEQUENCE</scope>
</reference>
<dbReference type="EMBL" id="HBUF01338748">
    <property type="protein sequence ID" value="CAG6698671.1"/>
    <property type="molecule type" value="Transcribed_RNA"/>
</dbReference>
<name>A0A8D8U1G1_9HEMI</name>
<dbReference type="EMBL" id="HBUF01328610">
    <property type="protein sequence ID" value="CAG6696421.1"/>
    <property type="molecule type" value="Transcribed_RNA"/>
</dbReference>
<dbReference type="EMBL" id="HBUF01140926">
    <property type="protein sequence ID" value="CAG6646288.1"/>
    <property type="molecule type" value="Transcribed_RNA"/>
</dbReference>
<dbReference type="EMBL" id="HBUF01338749">
    <property type="protein sequence ID" value="CAG6698677.1"/>
    <property type="molecule type" value="Transcribed_RNA"/>
</dbReference>
<accession>A0A8D8U1G1</accession>
<dbReference type="EMBL" id="HBUF01328612">
    <property type="protein sequence ID" value="CAG6696425.1"/>
    <property type="molecule type" value="Transcribed_RNA"/>
</dbReference>
<dbReference type="EMBL" id="HBUF01338757">
    <property type="protein sequence ID" value="CAG6698694.1"/>
    <property type="molecule type" value="Transcribed_RNA"/>
</dbReference>
<dbReference type="EMBL" id="HBUF01140929">
    <property type="protein sequence ID" value="CAG6646294.1"/>
    <property type="molecule type" value="Transcribed_RNA"/>
</dbReference>
<dbReference type="EMBL" id="HBUF01587649">
    <property type="protein sequence ID" value="CAG6772355.1"/>
    <property type="molecule type" value="Transcribed_RNA"/>
</dbReference>
<dbReference type="EMBL" id="HBUF01140927">
    <property type="protein sequence ID" value="CAG6646290.1"/>
    <property type="molecule type" value="Transcribed_RNA"/>
</dbReference>
<protein>
    <submittedName>
        <fullName evidence="1">Uncharacterized protein</fullName>
    </submittedName>
</protein>